<dbReference type="OrthoDB" id="9813491at2"/>
<dbReference type="RefSeq" id="WP_070792721.1">
    <property type="nucleotide sequence ID" value="NZ_MKIR01000023.1"/>
</dbReference>
<dbReference type="CDD" id="cd11532">
    <property type="entry name" value="NTP-PPase_COG4997"/>
    <property type="match status" value="1"/>
</dbReference>
<dbReference type="SUPFAM" id="SSF101386">
    <property type="entry name" value="all-alpha NTP pyrophosphatases"/>
    <property type="match status" value="1"/>
</dbReference>
<dbReference type="Proteomes" id="UP000178622">
    <property type="component" value="Unassembled WGS sequence"/>
</dbReference>
<evidence type="ECO:0000313" key="2">
    <source>
        <dbReference type="Proteomes" id="UP000178622"/>
    </source>
</evidence>
<dbReference type="STRING" id="1859473.BG261_05210"/>
<sequence length="195" mass="22191">MGQTGKLVRDNLQEKIKSSNPEAEFDKLQGEDLQFALREKVIEEFSEFMSAETPSAKTEEAADLIEVLESLLKTYNVSTEELYDVKDAKRILKGSFEDGIYWKTEKNIIKKVENIVGQLKEKNIFESIETYTSRDELVDALGKIDPENTTSLFERNKGIYVLAVVNAKESRSLVMTEDDIYSLLGYLSGEIKVEE</sequence>
<gene>
    <name evidence="1" type="ORF">BG261_05210</name>
</gene>
<proteinExistence type="predicted"/>
<evidence type="ECO:0000313" key="1">
    <source>
        <dbReference type="EMBL" id="OFI48788.1"/>
    </source>
</evidence>
<dbReference type="InterPro" id="IPR038735">
    <property type="entry name" value="MSMEG_1276-like_NTP-PPase_dom"/>
</dbReference>
<accession>A0A1E8GMM8</accession>
<dbReference type="AlphaFoldDB" id="A0A1E8GMM8"/>
<organism evidence="1 2">
    <name type="scientific">Floricoccus tropicus</name>
    <dbReference type="NCBI Taxonomy" id="1859473"/>
    <lineage>
        <taxon>Bacteria</taxon>
        <taxon>Bacillati</taxon>
        <taxon>Bacillota</taxon>
        <taxon>Bacilli</taxon>
        <taxon>Lactobacillales</taxon>
        <taxon>Streptococcaceae</taxon>
        <taxon>Floricoccus</taxon>
    </lineage>
</organism>
<comment type="caution">
    <text evidence="1">The sequence shown here is derived from an EMBL/GenBank/DDBJ whole genome shotgun (WGS) entry which is preliminary data.</text>
</comment>
<keyword evidence="2" id="KW-1185">Reference proteome</keyword>
<protein>
    <submittedName>
        <fullName evidence="1">Uncharacterized protein</fullName>
    </submittedName>
</protein>
<name>A0A1E8GMM8_9LACT</name>
<dbReference type="EMBL" id="MKIR01000023">
    <property type="protein sequence ID" value="OFI48788.1"/>
    <property type="molecule type" value="Genomic_DNA"/>
</dbReference>
<reference evidence="2" key="1">
    <citation type="submission" date="2016-09" db="EMBL/GenBank/DDBJ databases">
        <title>Draft genome sequence of a novel species of the family Streptococcaceae isolated from flowers.</title>
        <authorList>
            <person name="Chuah L.-O."/>
            <person name="Yap K.-P."/>
            <person name="Thong K.L."/>
            <person name="Liong M.T."/>
            <person name="Ahmad R."/>
            <person name="Rusul G."/>
        </authorList>
    </citation>
    <scope>NUCLEOTIDE SEQUENCE [LARGE SCALE GENOMIC DNA]</scope>
    <source>
        <strain evidence="2">DF1</strain>
    </source>
</reference>